<keyword evidence="1" id="KW-0812">Transmembrane</keyword>
<proteinExistence type="predicted"/>
<evidence type="ECO:0000256" key="2">
    <source>
        <dbReference type="SAM" id="SignalP"/>
    </source>
</evidence>
<feature type="signal peptide" evidence="2">
    <location>
        <begin position="1"/>
        <end position="19"/>
    </location>
</feature>
<organism evidence="3 4">
    <name type="scientific">Catenaria anguillulae PL171</name>
    <dbReference type="NCBI Taxonomy" id="765915"/>
    <lineage>
        <taxon>Eukaryota</taxon>
        <taxon>Fungi</taxon>
        <taxon>Fungi incertae sedis</taxon>
        <taxon>Blastocladiomycota</taxon>
        <taxon>Blastocladiomycetes</taxon>
        <taxon>Blastocladiales</taxon>
        <taxon>Catenariaceae</taxon>
        <taxon>Catenaria</taxon>
    </lineage>
</organism>
<evidence type="ECO:0000256" key="1">
    <source>
        <dbReference type="SAM" id="Phobius"/>
    </source>
</evidence>
<dbReference type="EMBL" id="MCFL01000006">
    <property type="protein sequence ID" value="ORZ39007.1"/>
    <property type="molecule type" value="Genomic_DNA"/>
</dbReference>
<keyword evidence="2" id="KW-0732">Signal</keyword>
<feature type="chain" id="PRO_5012598617" description="Secreted protein" evidence="2">
    <location>
        <begin position="20"/>
        <end position="239"/>
    </location>
</feature>
<sequence>MRWGLVIVAGILILDGTQRGKVRGIVVVIVRDKTLRVLRSPAPRPAARRRGDCSCVAPARCRRQRRTGVFVVAPRMKRGAQLVSTRLIAVTISTRAPTGLAIGPALMIILIIWIVYIHQGQRQQGLHVLHRQLKLRRWRGNPPRPAALANGLCMCLHLVPTHFHNAISGKHMSHKHSCLIGRCQVLLCQLIVRHARGQTRPVRQRGLPRVRISATWSDILRVLFKVRMRMVVQPGHGPV</sequence>
<protein>
    <recommendedName>
        <fullName evidence="5">Secreted protein</fullName>
    </recommendedName>
</protein>
<name>A0A1Y2HWM6_9FUNG</name>
<feature type="transmembrane region" description="Helical" evidence="1">
    <location>
        <begin position="99"/>
        <end position="117"/>
    </location>
</feature>
<reference evidence="3 4" key="1">
    <citation type="submission" date="2016-07" db="EMBL/GenBank/DDBJ databases">
        <title>Pervasive Adenine N6-methylation of Active Genes in Fungi.</title>
        <authorList>
            <consortium name="DOE Joint Genome Institute"/>
            <person name="Mondo S.J."/>
            <person name="Dannebaum R.O."/>
            <person name="Kuo R.C."/>
            <person name="Labutti K."/>
            <person name="Haridas S."/>
            <person name="Kuo A."/>
            <person name="Salamov A."/>
            <person name="Ahrendt S.R."/>
            <person name="Lipzen A."/>
            <person name="Sullivan W."/>
            <person name="Andreopoulos W.B."/>
            <person name="Clum A."/>
            <person name="Lindquist E."/>
            <person name="Daum C."/>
            <person name="Ramamoorthy G.K."/>
            <person name="Gryganskyi A."/>
            <person name="Culley D."/>
            <person name="Magnuson J.K."/>
            <person name="James T.Y."/>
            <person name="O'Malley M.A."/>
            <person name="Stajich J.E."/>
            <person name="Spatafora J.W."/>
            <person name="Visel A."/>
            <person name="Grigoriev I.V."/>
        </authorList>
    </citation>
    <scope>NUCLEOTIDE SEQUENCE [LARGE SCALE GENOMIC DNA]</scope>
    <source>
        <strain evidence="3 4">PL171</strain>
    </source>
</reference>
<keyword evidence="1" id="KW-1133">Transmembrane helix</keyword>
<gene>
    <name evidence="3" type="ORF">BCR44DRAFT_1266282</name>
</gene>
<evidence type="ECO:0008006" key="5">
    <source>
        <dbReference type="Google" id="ProtNLM"/>
    </source>
</evidence>
<keyword evidence="4" id="KW-1185">Reference proteome</keyword>
<keyword evidence="1" id="KW-0472">Membrane</keyword>
<evidence type="ECO:0000313" key="4">
    <source>
        <dbReference type="Proteomes" id="UP000193411"/>
    </source>
</evidence>
<comment type="caution">
    <text evidence="3">The sequence shown here is derived from an EMBL/GenBank/DDBJ whole genome shotgun (WGS) entry which is preliminary data.</text>
</comment>
<accession>A0A1Y2HWM6</accession>
<evidence type="ECO:0000313" key="3">
    <source>
        <dbReference type="EMBL" id="ORZ39007.1"/>
    </source>
</evidence>
<dbReference type="AlphaFoldDB" id="A0A1Y2HWM6"/>
<dbReference type="Proteomes" id="UP000193411">
    <property type="component" value="Unassembled WGS sequence"/>
</dbReference>